<dbReference type="InterPro" id="IPR006016">
    <property type="entry name" value="UspA"/>
</dbReference>
<accession>A0A1W6ZAE4</accession>
<dbReference type="EMBL" id="CP021111">
    <property type="protein sequence ID" value="ARP94222.1"/>
    <property type="molecule type" value="Genomic_DNA"/>
</dbReference>
<dbReference type="RefSeq" id="WP_086077988.1">
    <property type="nucleotide sequence ID" value="NZ_CP021111.1"/>
</dbReference>
<dbReference type="Pfam" id="PF00582">
    <property type="entry name" value="Usp"/>
    <property type="match status" value="1"/>
</dbReference>
<evidence type="ECO:0000313" key="4">
    <source>
        <dbReference type="Proteomes" id="UP000194161"/>
    </source>
</evidence>
<reference evidence="3 4" key="1">
    <citation type="submission" date="2017-05" db="EMBL/GenBank/DDBJ databases">
        <title>Complete and WGS of Bordetella genogroups.</title>
        <authorList>
            <person name="Spilker T."/>
            <person name="LiPuma J."/>
        </authorList>
    </citation>
    <scope>NUCLEOTIDE SEQUENCE [LARGE SCALE GENOMIC DNA]</scope>
    <source>
        <strain evidence="3 4">AU7206</strain>
    </source>
</reference>
<comment type="similarity">
    <text evidence="1">Belongs to the universal stress protein A family.</text>
</comment>
<dbReference type="AlphaFoldDB" id="A0A1W6ZAE4"/>
<proteinExistence type="inferred from homology"/>
<evidence type="ECO:0000313" key="3">
    <source>
        <dbReference type="EMBL" id="ARP94222.1"/>
    </source>
</evidence>
<gene>
    <name evidence="3" type="ORF">CAL15_07420</name>
</gene>
<protein>
    <submittedName>
        <fullName evidence="3">Universal stress protein</fullName>
    </submittedName>
</protein>
<dbReference type="PANTHER" id="PTHR31964">
    <property type="entry name" value="ADENINE NUCLEOTIDE ALPHA HYDROLASES-LIKE SUPERFAMILY PROTEIN"/>
    <property type="match status" value="1"/>
</dbReference>
<dbReference type="OrthoDB" id="5512223at2"/>
<dbReference type="STRING" id="463040.CAL15_07420"/>
<dbReference type="SUPFAM" id="SSF52402">
    <property type="entry name" value="Adenine nucleotide alpha hydrolases-like"/>
    <property type="match status" value="1"/>
</dbReference>
<dbReference type="InterPro" id="IPR014729">
    <property type="entry name" value="Rossmann-like_a/b/a_fold"/>
</dbReference>
<dbReference type="Proteomes" id="UP000194161">
    <property type="component" value="Chromosome"/>
</dbReference>
<organism evidence="3 4">
    <name type="scientific">Bordetella genomosp. 13</name>
    <dbReference type="NCBI Taxonomy" id="463040"/>
    <lineage>
        <taxon>Bacteria</taxon>
        <taxon>Pseudomonadati</taxon>
        <taxon>Pseudomonadota</taxon>
        <taxon>Betaproteobacteria</taxon>
        <taxon>Burkholderiales</taxon>
        <taxon>Alcaligenaceae</taxon>
        <taxon>Bordetella</taxon>
    </lineage>
</organism>
<keyword evidence="4" id="KW-1185">Reference proteome</keyword>
<dbReference type="InterPro" id="IPR006015">
    <property type="entry name" value="Universal_stress_UspA"/>
</dbReference>
<evidence type="ECO:0000259" key="2">
    <source>
        <dbReference type="Pfam" id="PF00582"/>
    </source>
</evidence>
<sequence>MPKILVPVDGSECAHRALQEALRLTPNGEGVEIHLLNVQPPVVSGHARMFLDKSELQSYYEDEAREPLQRAKAALGSASVPHTEAVRAGHAGETIAEYAKEHHCDYIVMGTRGLGEVAGMLMGSVARKVIHAATVPVMLVK</sequence>
<evidence type="ECO:0000256" key="1">
    <source>
        <dbReference type="ARBA" id="ARBA00008791"/>
    </source>
</evidence>
<dbReference type="Gene3D" id="3.40.50.620">
    <property type="entry name" value="HUPs"/>
    <property type="match status" value="1"/>
</dbReference>
<name>A0A1W6ZAE4_9BORD</name>
<dbReference type="KEGG" id="bgm:CAL15_07420"/>
<dbReference type="CDD" id="cd00293">
    <property type="entry name" value="USP-like"/>
    <property type="match status" value="1"/>
</dbReference>
<dbReference type="PRINTS" id="PR01438">
    <property type="entry name" value="UNVRSLSTRESS"/>
</dbReference>
<dbReference type="PANTHER" id="PTHR31964:SF113">
    <property type="entry name" value="USPA DOMAIN-CONTAINING PROTEIN"/>
    <property type="match status" value="1"/>
</dbReference>
<feature type="domain" description="UspA" evidence="2">
    <location>
        <begin position="3"/>
        <end position="141"/>
    </location>
</feature>